<gene>
    <name evidence="1" type="ORF">NE17_08680</name>
</gene>
<accession>A0A625CCL2</accession>
<dbReference type="AlphaFoldDB" id="A0A625CCL2"/>
<name>A0A625CCL2_SALER</name>
<proteinExistence type="predicted"/>
<organism evidence="1">
    <name type="scientific">Salmonella enterica</name>
    <name type="common">Salmonella choleraesuis</name>
    <dbReference type="NCBI Taxonomy" id="28901"/>
    <lineage>
        <taxon>Bacteria</taxon>
        <taxon>Pseudomonadati</taxon>
        <taxon>Pseudomonadota</taxon>
        <taxon>Gammaproteobacteria</taxon>
        <taxon>Enterobacterales</taxon>
        <taxon>Enterobacteriaceae</taxon>
        <taxon>Salmonella</taxon>
    </lineage>
</organism>
<sequence>MMNITKIKRFVMGALVRALFVRNINKTNNKQHVNRGYDSESGTTIQSRLVRFARCNPDGQEGEPVKTRCNAVTCCWKKGS</sequence>
<dbReference type="EMBL" id="AALHWI010000005">
    <property type="protein sequence ID" value="ECZ8067478.1"/>
    <property type="molecule type" value="Genomic_DNA"/>
</dbReference>
<evidence type="ECO:0000313" key="1">
    <source>
        <dbReference type="EMBL" id="ECZ8067478.1"/>
    </source>
</evidence>
<comment type="caution">
    <text evidence="1">The sequence shown here is derived from an EMBL/GenBank/DDBJ whole genome shotgun (WGS) entry which is preliminary data.</text>
</comment>
<reference evidence="1" key="1">
    <citation type="submission" date="2018-07" db="EMBL/GenBank/DDBJ databases">
        <authorList>
            <consortium name="PulseNet: The National Subtyping Network for Foodborne Disease Surveillance"/>
            <person name="Tarr C.L."/>
            <person name="Trees E."/>
            <person name="Katz L.S."/>
            <person name="Carleton-Romer H.A."/>
            <person name="Stroika S."/>
            <person name="Kucerova Z."/>
            <person name="Roache K.F."/>
            <person name="Sabol A.L."/>
            <person name="Besser J."/>
            <person name="Gerner-Smidt P."/>
        </authorList>
    </citation>
    <scope>NUCLEOTIDE SEQUENCE</scope>
    <source>
        <strain evidence="1">2013K-0359</strain>
    </source>
</reference>
<protein>
    <submittedName>
        <fullName evidence="1">Uncharacterized protein</fullName>
    </submittedName>
</protein>